<dbReference type="SUPFAM" id="SSF50129">
    <property type="entry name" value="GroES-like"/>
    <property type="match status" value="1"/>
</dbReference>
<dbReference type="PANTHER" id="PTHR43205">
    <property type="entry name" value="PROSTAGLANDIN REDUCTASE"/>
    <property type="match status" value="1"/>
</dbReference>
<protein>
    <submittedName>
        <fullName evidence="1">Uncharacterized protein</fullName>
    </submittedName>
</protein>
<dbReference type="InterPro" id="IPR011032">
    <property type="entry name" value="GroES-like_sf"/>
</dbReference>
<dbReference type="GO" id="GO:0032440">
    <property type="term" value="F:2-alkenal reductase [NAD(P)H] activity"/>
    <property type="evidence" value="ECO:0007669"/>
    <property type="project" value="TreeGrafter"/>
</dbReference>
<dbReference type="EnsemblPlants" id="Kaladp0050s0062.1.v1.1">
    <property type="protein sequence ID" value="Kaladp0050s0062.1.v1.1"/>
    <property type="gene ID" value="Kaladp0050s0062.v1.1"/>
</dbReference>
<keyword evidence="2" id="KW-1185">Reference proteome</keyword>
<name>A0A7N0U149_KALFE</name>
<dbReference type="PANTHER" id="PTHR43205:SF7">
    <property type="entry name" value="PROSTAGLANDIN REDUCTASE 1"/>
    <property type="match status" value="1"/>
</dbReference>
<sequence length="79" mass="8677">MASEVSNKRVILKDFVIGRYPEESDMVLETGTIKLELPEDEKIVYVEDTAEGLEAAPAALIGLFSGRNIGKQVVRIAEI</sequence>
<evidence type="ECO:0000313" key="1">
    <source>
        <dbReference type="EnsemblPlants" id="Kaladp0050s0062.1.v1.1"/>
    </source>
</evidence>
<dbReference type="Gramene" id="Kaladp0050s0062.1.v1.1">
    <property type="protein sequence ID" value="Kaladp0050s0062.1.v1.1"/>
    <property type="gene ID" value="Kaladp0050s0062.v1.1"/>
</dbReference>
<dbReference type="Gene3D" id="3.90.180.10">
    <property type="entry name" value="Medium-chain alcohol dehydrogenases, catalytic domain"/>
    <property type="match status" value="2"/>
</dbReference>
<proteinExistence type="predicted"/>
<dbReference type="AlphaFoldDB" id="A0A7N0U149"/>
<organism evidence="1 2">
    <name type="scientific">Kalanchoe fedtschenkoi</name>
    <name type="common">Lavender scallops</name>
    <name type="synonym">South American air plant</name>
    <dbReference type="NCBI Taxonomy" id="63787"/>
    <lineage>
        <taxon>Eukaryota</taxon>
        <taxon>Viridiplantae</taxon>
        <taxon>Streptophyta</taxon>
        <taxon>Embryophyta</taxon>
        <taxon>Tracheophyta</taxon>
        <taxon>Spermatophyta</taxon>
        <taxon>Magnoliopsida</taxon>
        <taxon>eudicotyledons</taxon>
        <taxon>Gunneridae</taxon>
        <taxon>Pentapetalae</taxon>
        <taxon>Saxifragales</taxon>
        <taxon>Crassulaceae</taxon>
        <taxon>Kalanchoe</taxon>
    </lineage>
</organism>
<accession>A0A7N0U149</accession>
<evidence type="ECO:0000313" key="2">
    <source>
        <dbReference type="Proteomes" id="UP000594263"/>
    </source>
</evidence>
<dbReference type="Proteomes" id="UP000594263">
    <property type="component" value="Unplaced"/>
</dbReference>
<reference evidence="1" key="1">
    <citation type="submission" date="2021-01" db="UniProtKB">
        <authorList>
            <consortium name="EnsemblPlants"/>
        </authorList>
    </citation>
    <scope>IDENTIFICATION</scope>
</reference>
<dbReference type="InterPro" id="IPR045010">
    <property type="entry name" value="MDR_fam"/>
</dbReference>